<keyword evidence="3" id="KW-1185">Reference proteome</keyword>
<evidence type="ECO:0000313" key="2">
    <source>
        <dbReference type="EMBL" id="CAG8950894.1"/>
    </source>
</evidence>
<feature type="compositionally biased region" description="Polar residues" evidence="1">
    <location>
        <begin position="220"/>
        <end position="229"/>
    </location>
</feature>
<organism evidence="2 3">
    <name type="scientific">Hymenoscyphus fraxineus</name>
    <dbReference type="NCBI Taxonomy" id="746836"/>
    <lineage>
        <taxon>Eukaryota</taxon>
        <taxon>Fungi</taxon>
        <taxon>Dikarya</taxon>
        <taxon>Ascomycota</taxon>
        <taxon>Pezizomycotina</taxon>
        <taxon>Leotiomycetes</taxon>
        <taxon>Helotiales</taxon>
        <taxon>Helotiaceae</taxon>
        <taxon>Hymenoscyphus</taxon>
    </lineage>
</organism>
<dbReference type="AlphaFoldDB" id="A0A9N9KN97"/>
<evidence type="ECO:0000313" key="3">
    <source>
        <dbReference type="Proteomes" id="UP000696280"/>
    </source>
</evidence>
<sequence length="353" mass="39803">MEGNSSANMVQTHIFSPLNITDIKACRRLLHGIRYRLVSYFFDPAHPDEAALSFQESAIVTTIMTSICANPEDGLLLHAILALVEQERREPEKDDRLLLMIRYVVGLAPEDHLLYPRAYVGEFENARKEYWGSEGLGRVFRFRREDLALLAPAALFPLSKHNTLINGRKVVGAASMVARSPNNQEEAIQSIEKHEAIPENTSFYFKNTTLNDMARKYKTPHTNPSQHPTSKLARKSPSSDSLSTLSSTSDPFPPGTWIHETPHTQEKRYKESENDADSEYNSDSSFPTPDSSIAEEEFHYERMSDVDLDAYYAREIQRQNRESPGSVPIPCPYNTPELGFLSTEGEGSEGIYA</sequence>
<reference evidence="2" key="1">
    <citation type="submission" date="2021-07" db="EMBL/GenBank/DDBJ databases">
        <authorList>
            <person name="Durling M."/>
        </authorList>
    </citation>
    <scope>NUCLEOTIDE SEQUENCE</scope>
</reference>
<dbReference type="Proteomes" id="UP000696280">
    <property type="component" value="Unassembled WGS sequence"/>
</dbReference>
<feature type="region of interest" description="Disordered" evidence="1">
    <location>
        <begin position="315"/>
        <end position="353"/>
    </location>
</feature>
<comment type="caution">
    <text evidence="2">The sequence shown here is derived from an EMBL/GenBank/DDBJ whole genome shotgun (WGS) entry which is preliminary data.</text>
</comment>
<dbReference type="EMBL" id="CAJVRL010000038">
    <property type="protein sequence ID" value="CAG8950894.1"/>
    <property type="molecule type" value="Genomic_DNA"/>
</dbReference>
<feature type="compositionally biased region" description="Polar residues" evidence="1">
    <location>
        <begin position="281"/>
        <end position="291"/>
    </location>
</feature>
<feature type="compositionally biased region" description="Basic and acidic residues" evidence="1">
    <location>
        <begin position="260"/>
        <end position="273"/>
    </location>
</feature>
<feature type="compositionally biased region" description="Low complexity" evidence="1">
    <location>
        <begin position="236"/>
        <end position="250"/>
    </location>
</feature>
<protein>
    <submittedName>
        <fullName evidence="2">Uncharacterized protein</fullName>
    </submittedName>
</protein>
<evidence type="ECO:0000256" key="1">
    <source>
        <dbReference type="SAM" id="MobiDB-lite"/>
    </source>
</evidence>
<proteinExistence type="predicted"/>
<gene>
    <name evidence="2" type="ORF">HYFRA_00003111</name>
</gene>
<accession>A0A9N9KN97</accession>
<feature type="region of interest" description="Disordered" evidence="1">
    <location>
        <begin position="216"/>
        <end position="291"/>
    </location>
</feature>
<dbReference type="OrthoDB" id="10311931at2759"/>
<name>A0A9N9KN97_9HELO</name>